<dbReference type="PANTHER" id="PTHR11236">
    <property type="entry name" value="AMINOBENZOATE/ANTHRANILATE SYNTHASE"/>
    <property type="match status" value="1"/>
</dbReference>
<dbReference type="Gene3D" id="3.30.470.10">
    <property type="match status" value="1"/>
</dbReference>
<dbReference type="RefSeq" id="WP_165397466.1">
    <property type="nucleotide sequence ID" value="NZ_SHKM01000001.1"/>
</dbReference>
<evidence type="ECO:0000313" key="6">
    <source>
        <dbReference type="EMBL" id="RZT90731.1"/>
    </source>
</evidence>
<dbReference type="SUPFAM" id="SSF56322">
    <property type="entry name" value="ADC synthase"/>
    <property type="match status" value="1"/>
</dbReference>
<keyword evidence="7" id="KW-1185">Reference proteome</keyword>
<dbReference type="Gene3D" id="3.20.10.10">
    <property type="entry name" value="D-amino Acid Aminotransferase, subunit A, domain 2"/>
    <property type="match status" value="1"/>
</dbReference>
<dbReference type="Pfam" id="PF01063">
    <property type="entry name" value="Aminotran_4"/>
    <property type="match status" value="1"/>
</dbReference>
<dbReference type="InterPro" id="IPR043131">
    <property type="entry name" value="BCAT-like_N"/>
</dbReference>
<evidence type="ECO:0000259" key="5">
    <source>
        <dbReference type="Pfam" id="PF00425"/>
    </source>
</evidence>
<gene>
    <name evidence="6" type="ORF">EV678_1552</name>
</gene>
<dbReference type="Proteomes" id="UP000292136">
    <property type="component" value="Unassembled WGS sequence"/>
</dbReference>
<dbReference type="InterPro" id="IPR036038">
    <property type="entry name" value="Aminotransferase-like"/>
</dbReference>
<dbReference type="PANTHER" id="PTHR11236:SF50">
    <property type="entry name" value="AMINODEOXYCHORISMATE SYNTHASE COMPONENT 1"/>
    <property type="match status" value="1"/>
</dbReference>
<dbReference type="EMBL" id="SHKM01000001">
    <property type="protein sequence ID" value="RZT90731.1"/>
    <property type="molecule type" value="Genomic_DNA"/>
</dbReference>
<keyword evidence="6" id="KW-0456">Lyase</keyword>
<organism evidence="6 7">
    <name type="scientific">Azospira oryzae</name>
    <dbReference type="NCBI Taxonomy" id="146939"/>
    <lineage>
        <taxon>Bacteria</taxon>
        <taxon>Pseudomonadati</taxon>
        <taxon>Pseudomonadota</taxon>
        <taxon>Betaproteobacteria</taxon>
        <taxon>Rhodocyclales</taxon>
        <taxon>Rhodocyclaceae</taxon>
        <taxon>Azospira</taxon>
    </lineage>
</organism>
<dbReference type="Gene3D" id="3.60.120.10">
    <property type="entry name" value="Anthranilate synthase"/>
    <property type="match status" value="1"/>
</dbReference>
<evidence type="ECO:0000256" key="4">
    <source>
        <dbReference type="RuleBase" id="RU004516"/>
    </source>
</evidence>
<comment type="similarity">
    <text evidence="2">Belongs to the class-IV pyridoxal-phosphate-dependent aminotransferase family.</text>
</comment>
<dbReference type="InterPro" id="IPR043132">
    <property type="entry name" value="BCAT-like_C"/>
</dbReference>
<protein>
    <submittedName>
        <fullName evidence="6">Para-aminobenzoate synthetase/4-amino-4-deoxychorismate lyase</fullName>
    </submittedName>
</protein>
<dbReference type="Pfam" id="PF00425">
    <property type="entry name" value="Chorismate_bind"/>
    <property type="match status" value="1"/>
</dbReference>
<dbReference type="InterPro" id="IPR018300">
    <property type="entry name" value="Aminotrans_IV_CS"/>
</dbReference>
<reference evidence="6 7" key="1">
    <citation type="submission" date="2019-02" db="EMBL/GenBank/DDBJ databases">
        <title>Genomic Encyclopedia of Type Strains, Phase IV (KMG-IV): sequencing the most valuable type-strain genomes for metagenomic binning, comparative biology and taxonomic classification.</title>
        <authorList>
            <person name="Goeker M."/>
        </authorList>
    </citation>
    <scope>NUCLEOTIDE SEQUENCE [LARGE SCALE GENOMIC DNA]</scope>
    <source>
        <strain evidence="6 7">DSM 21223</strain>
    </source>
</reference>
<evidence type="ECO:0000313" key="7">
    <source>
        <dbReference type="Proteomes" id="UP000292136"/>
    </source>
</evidence>
<dbReference type="NCBIfam" id="TIGR00553">
    <property type="entry name" value="pabB"/>
    <property type="match status" value="1"/>
</dbReference>
<dbReference type="PRINTS" id="PR00095">
    <property type="entry name" value="ANTSNTHASEI"/>
</dbReference>
<keyword evidence="3 4" id="KW-0663">Pyridoxal phosphate</keyword>
<accession>A0ABY0IUD3</accession>
<dbReference type="InterPro" id="IPR015890">
    <property type="entry name" value="Chorismate_C"/>
</dbReference>
<feature type="domain" description="Chorismate-utilising enzyme C-terminal" evidence="5">
    <location>
        <begin position="136"/>
        <end position="389"/>
    </location>
</feature>
<dbReference type="InterPro" id="IPR001544">
    <property type="entry name" value="Aminotrans_IV"/>
</dbReference>
<sequence length="606" mass="65201">MSLTPPSPGPVEAAAFAFLEEEGGARLCTDLRQTHALHTLQDLERGLAAAKDGAARGWWAVLALDYELGRLLQPGKAGCPFRLPDSPAPRGHLWLFAAAQRLDTDAARNWLADQVAALPAEQTACGIAELAPGLDQAAHAAAVQRIRDYIAAGDCYQVNFTFPLHFQAYGHPLALYTRLRQRQPTPLGGLVLTAERRILSLSPELFVARRGDTLRTRPMKGTAPRGADEAGDAANRAALAASAKDRAENLMIVDLLRNDLGRLAQTGSVRVEELFAIETYPSVFQMTSTVSARVPGVGPGETLAALFPCGSITGAPKLRAMEIIEELEVGPRGLYTGSLGLLGPDGDFCLNVAIRSLELAADGRGVMGVGSGIVTDSEPAAEYRECLLKARFLTDLDPGLELIETLRLDDGTFPDGELHRQRLAASAQALGFAHDDASVAQALAALATTHPRGRFRVRLSLNKAGTLQRQAVPLESSPGPWQVHLSPHRLDSRRYLLRHKTTARALYDGELQRVMALPGGFDALFLNERDEVCEGARSNVFVRLDGVLYTPPLACGLLPGILRRRLLESGEARERVLTLTDLARAEALYMGNALRGLVPVTLASQG</sequence>
<comment type="caution">
    <text evidence="6">The sequence shown here is derived from an EMBL/GenBank/DDBJ whole genome shotgun (WGS) entry which is preliminary data.</text>
</comment>
<dbReference type="InterPro" id="IPR019999">
    <property type="entry name" value="Anth_synth_I-like"/>
</dbReference>
<name>A0ABY0IUD3_9RHOO</name>
<evidence type="ECO:0000256" key="3">
    <source>
        <dbReference type="ARBA" id="ARBA00022898"/>
    </source>
</evidence>
<proteinExistence type="inferred from homology"/>
<dbReference type="InterPro" id="IPR005801">
    <property type="entry name" value="ADC_synthase"/>
</dbReference>
<dbReference type="GO" id="GO:0016829">
    <property type="term" value="F:lyase activity"/>
    <property type="evidence" value="ECO:0007669"/>
    <property type="project" value="UniProtKB-KW"/>
</dbReference>
<evidence type="ECO:0000256" key="1">
    <source>
        <dbReference type="ARBA" id="ARBA00001933"/>
    </source>
</evidence>
<evidence type="ECO:0000256" key="2">
    <source>
        <dbReference type="ARBA" id="ARBA00009320"/>
    </source>
</evidence>
<dbReference type="InterPro" id="IPR005802">
    <property type="entry name" value="ADC_synth_comp_1"/>
</dbReference>
<comment type="cofactor">
    <cofactor evidence="1 4">
        <name>pyridoxal 5'-phosphate</name>
        <dbReference type="ChEBI" id="CHEBI:597326"/>
    </cofactor>
</comment>
<dbReference type="PROSITE" id="PS00770">
    <property type="entry name" value="AA_TRANSFER_CLASS_4"/>
    <property type="match status" value="1"/>
</dbReference>
<dbReference type="SUPFAM" id="SSF56752">
    <property type="entry name" value="D-aminoacid aminotransferase-like PLP-dependent enzymes"/>
    <property type="match status" value="1"/>
</dbReference>